<proteinExistence type="inferred from homology"/>
<comment type="similarity">
    <text evidence="5">Belongs to the eIF-3 subunit G family.</text>
</comment>
<feature type="compositionally biased region" description="Basic and acidic residues" evidence="7">
    <location>
        <begin position="190"/>
        <end position="200"/>
    </location>
</feature>
<evidence type="ECO:0000256" key="2">
    <source>
        <dbReference type="ARBA" id="ARBA00022540"/>
    </source>
</evidence>
<name>A0A1Y1XN44_9FUNG</name>
<dbReference type="GO" id="GO:0003723">
    <property type="term" value="F:RNA binding"/>
    <property type="evidence" value="ECO:0007669"/>
    <property type="project" value="UniProtKB-UniRule"/>
</dbReference>
<dbReference type="InterPro" id="IPR000504">
    <property type="entry name" value="RRM_dom"/>
</dbReference>
<dbReference type="PIRSF" id="PIRSF037949">
    <property type="entry name" value="Transl_init_eIF-3_RNA-bind"/>
    <property type="match status" value="1"/>
</dbReference>
<dbReference type="SUPFAM" id="SSF54928">
    <property type="entry name" value="RNA-binding domain, RBD"/>
    <property type="match status" value="1"/>
</dbReference>
<dbReference type="STRING" id="1314790.A0A1Y1XN44"/>
<dbReference type="InParanoid" id="A0A1Y1XN44"/>
<keyword evidence="10" id="KW-1185">Reference proteome</keyword>
<keyword evidence="4 5" id="KW-0648">Protein biosynthesis</keyword>
<gene>
    <name evidence="5" type="primary">TIF35</name>
    <name evidence="9" type="ORF">K493DRAFT_319700</name>
</gene>
<dbReference type="InterPro" id="IPR017334">
    <property type="entry name" value="eIF3_g"/>
</dbReference>
<dbReference type="InterPro" id="IPR024675">
    <property type="entry name" value="eIF3g_N"/>
</dbReference>
<dbReference type="InterPro" id="IPR012677">
    <property type="entry name" value="Nucleotide-bd_a/b_plait_sf"/>
</dbReference>
<organism evidence="9 10">
    <name type="scientific">Basidiobolus meristosporus CBS 931.73</name>
    <dbReference type="NCBI Taxonomy" id="1314790"/>
    <lineage>
        <taxon>Eukaryota</taxon>
        <taxon>Fungi</taxon>
        <taxon>Fungi incertae sedis</taxon>
        <taxon>Zoopagomycota</taxon>
        <taxon>Entomophthoromycotina</taxon>
        <taxon>Basidiobolomycetes</taxon>
        <taxon>Basidiobolales</taxon>
        <taxon>Basidiobolaceae</taxon>
        <taxon>Basidiobolus</taxon>
    </lineage>
</organism>
<dbReference type="EMBL" id="MCFE01000557">
    <property type="protein sequence ID" value="ORX87168.1"/>
    <property type="molecule type" value="Genomic_DNA"/>
</dbReference>
<dbReference type="Pfam" id="PF12353">
    <property type="entry name" value="eIF3g"/>
    <property type="match status" value="1"/>
</dbReference>
<dbReference type="PROSITE" id="PS50102">
    <property type="entry name" value="RRM"/>
    <property type="match status" value="1"/>
</dbReference>
<evidence type="ECO:0000256" key="7">
    <source>
        <dbReference type="SAM" id="MobiDB-lite"/>
    </source>
</evidence>
<dbReference type="GO" id="GO:0001732">
    <property type="term" value="P:formation of cytoplasmic translation initiation complex"/>
    <property type="evidence" value="ECO:0007669"/>
    <property type="project" value="UniProtKB-UniRule"/>
</dbReference>
<keyword evidence="1 5" id="KW-0963">Cytoplasm</keyword>
<accession>A0A1Y1XN44</accession>
<dbReference type="InterPro" id="IPR034240">
    <property type="entry name" value="eIF3G_RRM"/>
</dbReference>
<evidence type="ECO:0000259" key="8">
    <source>
        <dbReference type="PROSITE" id="PS50102"/>
    </source>
</evidence>
<sequence length="280" mass="31029">MAVTTETKASWADEVGEELDNEFNDDGIKTVVDIQVREDGKKVKVTRKIQKKLVTERVNHVVAERKKWAKFGQEKGNKPGPDMSTTTVGEQIFLRLSSNSQNVESEDPDSKLKEQLKGKKILCRICKGDHFTLKCPYKDTLKPLDELTSALNESKPAAAEAAAAESGTSGRYVPPALRAKMAGGSGATGSDDRERRDDTPTLRVTNLSEDTHESDIYDLFRPFGHIARVYLARDRETNICKGFAFVSFADREDAARAIEGVDGHGFDNLILHVEWAKSSK</sequence>
<dbReference type="Proteomes" id="UP000193498">
    <property type="component" value="Unassembled WGS sequence"/>
</dbReference>
<dbReference type="HAMAP" id="MF_03006">
    <property type="entry name" value="eIF3g"/>
    <property type="match status" value="1"/>
</dbReference>
<evidence type="ECO:0000256" key="3">
    <source>
        <dbReference type="ARBA" id="ARBA00022884"/>
    </source>
</evidence>
<reference evidence="9 10" key="1">
    <citation type="submission" date="2016-07" db="EMBL/GenBank/DDBJ databases">
        <title>Pervasive Adenine N6-methylation of Active Genes in Fungi.</title>
        <authorList>
            <consortium name="DOE Joint Genome Institute"/>
            <person name="Mondo S.J."/>
            <person name="Dannebaum R.O."/>
            <person name="Kuo R.C."/>
            <person name="Labutti K."/>
            <person name="Haridas S."/>
            <person name="Kuo A."/>
            <person name="Salamov A."/>
            <person name="Ahrendt S.R."/>
            <person name="Lipzen A."/>
            <person name="Sullivan W."/>
            <person name="Andreopoulos W.B."/>
            <person name="Clum A."/>
            <person name="Lindquist E."/>
            <person name="Daum C."/>
            <person name="Ramamoorthy G.K."/>
            <person name="Gryganskyi A."/>
            <person name="Culley D."/>
            <person name="Magnuson J.K."/>
            <person name="James T.Y."/>
            <person name="O'Malley M.A."/>
            <person name="Stajich J.E."/>
            <person name="Spatafora J.W."/>
            <person name="Visel A."/>
            <person name="Grigoriev I.V."/>
        </authorList>
    </citation>
    <scope>NUCLEOTIDE SEQUENCE [LARGE SCALE GENOMIC DNA]</scope>
    <source>
        <strain evidence="9 10">CBS 931.73</strain>
    </source>
</reference>
<dbReference type="OrthoDB" id="639027at2759"/>
<evidence type="ECO:0000256" key="5">
    <source>
        <dbReference type="HAMAP-Rule" id="MF_03006"/>
    </source>
</evidence>
<evidence type="ECO:0000256" key="6">
    <source>
        <dbReference type="PROSITE-ProRule" id="PRU00176"/>
    </source>
</evidence>
<dbReference type="AlphaFoldDB" id="A0A1Y1XN44"/>
<dbReference type="Pfam" id="PF00076">
    <property type="entry name" value="RRM_1"/>
    <property type="match status" value="1"/>
</dbReference>
<evidence type="ECO:0000313" key="10">
    <source>
        <dbReference type="Proteomes" id="UP000193498"/>
    </source>
</evidence>
<dbReference type="GO" id="GO:0033290">
    <property type="term" value="C:eukaryotic 48S preinitiation complex"/>
    <property type="evidence" value="ECO:0007669"/>
    <property type="project" value="UniProtKB-UniRule"/>
</dbReference>
<evidence type="ECO:0000256" key="4">
    <source>
        <dbReference type="ARBA" id="ARBA00022917"/>
    </source>
</evidence>
<dbReference type="CDD" id="cd12408">
    <property type="entry name" value="RRM_eIF3G_like"/>
    <property type="match status" value="1"/>
</dbReference>
<dbReference type="CDD" id="cd12933">
    <property type="entry name" value="eIF3G"/>
    <property type="match status" value="1"/>
</dbReference>
<protein>
    <recommendedName>
        <fullName evidence="5">Eukaryotic translation initiation factor 3 subunit G</fullName>
        <shortName evidence="5">eIF3g</shortName>
    </recommendedName>
    <alternativeName>
        <fullName evidence="5">Eukaryotic translation initiation factor 3 RNA-binding subunit</fullName>
        <shortName evidence="5">eIF-3 RNA-binding subunit</shortName>
    </alternativeName>
    <alternativeName>
        <fullName evidence="5">Translation initiation factor eIF3 p33 subunit homolog</fullName>
        <shortName evidence="5">eIF3 p33 homolog</shortName>
    </alternativeName>
</protein>
<dbReference type="PANTHER" id="PTHR10352">
    <property type="entry name" value="EUKARYOTIC TRANSLATION INITIATION FACTOR 3 SUBUNIT G"/>
    <property type="match status" value="1"/>
</dbReference>
<comment type="caution">
    <text evidence="9">The sequence shown here is derived from an EMBL/GenBank/DDBJ whole genome shotgun (WGS) entry which is preliminary data.</text>
</comment>
<dbReference type="InterPro" id="IPR035979">
    <property type="entry name" value="RBD_domain_sf"/>
</dbReference>
<dbReference type="SMART" id="SM00360">
    <property type="entry name" value="RRM"/>
    <property type="match status" value="1"/>
</dbReference>
<evidence type="ECO:0000313" key="9">
    <source>
        <dbReference type="EMBL" id="ORX87168.1"/>
    </source>
</evidence>
<dbReference type="Gene3D" id="3.30.70.330">
    <property type="match status" value="1"/>
</dbReference>
<evidence type="ECO:0000256" key="1">
    <source>
        <dbReference type="ARBA" id="ARBA00022490"/>
    </source>
</evidence>
<keyword evidence="2 5" id="KW-0396">Initiation factor</keyword>
<dbReference type="GO" id="GO:0016282">
    <property type="term" value="C:eukaryotic 43S preinitiation complex"/>
    <property type="evidence" value="ECO:0007669"/>
    <property type="project" value="UniProtKB-UniRule"/>
</dbReference>
<comment type="function">
    <text evidence="5">RNA-binding component of the eukaryotic translation initiation factor 3 (eIF-3) complex, which is involved in protein synthesis of a specialized repertoire of mRNAs and, together with other initiation factors, stimulates binding of mRNA and methionyl-tRNAi to the 40S ribosome. The eIF-3 complex specifically targets and initiates translation of a subset of mRNAs involved in cell proliferation. This subunit can bind 18S rRNA.</text>
</comment>
<feature type="region of interest" description="Disordered" evidence="7">
    <location>
        <begin position="159"/>
        <end position="200"/>
    </location>
</feature>
<dbReference type="GO" id="GO:0003743">
    <property type="term" value="F:translation initiation factor activity"/>
    <property type="evidence" value="ECO:0007669"/>
    <property type="project" value="UniProtKB-UniRule"/>
</dbReference>
<feature type="domain" description="RRM" evidence="8">
    <location>
        <begin position="200"/>
        <end position="278"/>
    </location>
</feature>
<dbReference type="FunCoup" id="A0A1Y1XN44">
    <property type="interactions" value="1010"/>
</dbReference>
<keyword evidence="3 6" id="KW-0694">RNA-binding</keyword>
<comment type="subunit">
    <text evidence="5">Component of the eukaryotic translation initiation factor 3 (eIF-3) complex.</text>
</comment>
<comment type="subcellular location">
    <subcellularLocation>
        <location evidence="5">Cytoplasm</location>
    </subcellularLocation>
</comment>
<dbReference type="GO" id="GO:0005852">
    <property type="term" value="C:eukaryotic translation initiation factor 3 complex"/>
    <property type="evidence" value="ECO:0007669"/>
    <property type="project" value="UniProtKB-UniRule"/>
</dbReference>